<gene>
    <name evidence="2" type="ORF">X798_01638</name>
</gene>
<dbReference type="AlphaFoldDB" id="A0A238C141"/>
<keyword evidence="3" id="KW-1185">Reference proteome</keyword>
<evidence type="ECO:0000256" key="1">
    <source>
        <dbReference type="SAM" id="SignalP"/>
    </source>
</evidence>
<organism evidence="2 3">
    <name type="scientific">Onchocerca flexuosa</name>
    <dbReference type="NCBI Taxonomy" id="387005"/>
    <lineage>
        <taxon>Eukaryota</taxon>
        <taxon>Metazoa</taxon>
        <taxon>Ecdysozoa</taxon>
        <taxon>Nematoda</taxon>
        <taxon>Chromadorea</taxon>
        <taxon>Rhabditida</taxon>
        <taxon>Spirurina</taxon>
        <taxon>Spiruromorpha</taxon>
        <taxon>Filarioidea</taxon>
        <taxon>Onchocercidae</taxon>
        <taxon>Onchocerca</taxon>
    </lineage>
</organism>
<reference evidence="2 3" key="1">
    <citation type="submission" date="2015-12" db="EMBL/GenBank/DDBJ databases">
        <title>Draft genome of the nematode, Onchocerca flexuosa.</title>
        <authorList>
            <person name="Mitreva M."/>
        </authorList>
    </citation>
    <scope>NUCLEOTIDE SEQUENCE [LARGE SCALE GENOMIC DNA]</scope>
    <source>
        <strain evidence="2">Red Deer</strain>
    </source>
</reference>
<sequence>MLIVKITLLTLPAVYASLGGKAIHHIGSNRRLKDIDNYIYMSICDYESQGTPNVTVFLSAANNETNEIFVSKYNIIEEFDTKIHIQKIVAIEIQAYPDPKKIHRFNPKKITIRYDNHFYKLHLNPQCLQNSKYWTSLKKITVWSKKIDCQSSSVLCDDNTDMLLAGTKCPVGSLPPVINVIFKNGISKHRIKFA</sequence>
<accession>A0A238C141</accession>
<evidence type="ECO:0000313" key="2">
    <source>
        <dbReference type="EMBL" id="OZC11222.1"/>
    </source>
</evidence>
<dbReference type="OrthoDB" id="10274120at2759"/>
<feature type="chain" id="PRO_5012489263" description="Peptidase S1 domain-containing protein" evidence="1">
    <location>
        <begin position="17"/>
        <end position="194"/>
    </location>
</feature>
<dbReference type="Proteomes" id="UP000242913">
    <property type="component" value="Unassembled WGS sequence"/>
</dbReference>
<proteinExistence type="predicted"/>
<evidence type="ECO:0008006" key="4">
    <source>
        <dbReference type="Google" id="ProtNLM"/>
    </source>
</evidence>
<keyword evidence="1" id="KW-0732">Signal</keyword>
<feature type="signal peptide" evidence="1">
    <location>
        <begin position="1"/>
        <end position="16"/>
    </location>
</feature>
<name>A0A238C141_9BILA</name>
<protein>
    <recommendedName>
        <fullName evidence="4">Peptidase S1 domain-containing protein</fullName>
    </recommendedName>
</protein>
<evidence type="ECO:0000313" key="3">
    <source>
        <dbReference type="Proteomes" id="UP000242913"/>
    </source>
</evidence>
<dbReference type="EMBL" id="KZ269981">
    <property type="protein sequence ID" value="OZC11222.1"/>
    <property type="molecule type" value="Genomic_DNA"/>
</dbReference>